<feature type="compositionally biased region" description="Polar residues" evidence="5">
    <location>
        <begin position="389"/>
        <end position="398"/>
    </location>
</feature>
<dbReference type="PROSITE" id="PS50048">
    <property type="entry name" value="ZN2_CY6_FUNGAL_2"/>
    <property type="match status" value="1"/>
</dbReference>
<sequence length="853" mass="94713">MDEKKPSLEGDGGVMQQSYPSPMVDTAETQYYEQLGQHRDLDPHMAHQVSQEEQHHSLPLTTNQQGQHEHHELHQLQELQDAPMPHQQNNRPQDNADELQLAAQLTQGLAPMMDAAIHNHGQEQQTSMPQQEEHNGQAQAEEQPEPNLQEQLEASLEHHEREMQSREHQYGGGHGHQLQNHDLQEVISPHSAPPHQHHHYEQGGTPSSQLPHQMSMEHLSRPVNAPYPPGDPTPPRKRSKVSRACDECRRKKIKCDAQSEATEEPCSNCRRANAQCLFSRVPQKRGPSKGYIKELADRINTIEGKLNTGAEGLDRRSSSEAFASPSLADGDKKRPFTSISGEGFPTPPQNRVAPTQLSDHKPILPNIPPDYQPPPPALPMDVEEKVAETAQNTNQANVSGAAEDQPEPMDGIEQNGVPVETEQPVKRLSPGIENHYFDKYLEVVHPILPFLPSTKAKLLSLMRRVPTALEDAFSFAFVAMLEPYIEDNVTVPARKGLGLLDEWDSKATQPNSLTDLVSLQILVMTLLSLDQQFTPNPRARYGTVSKAQVLGRAVMLGYSMKLFNRTVDLKMDEDNEPDSIRNVGLRTWWVLITLDHWHAFSMAVPPLVIESLSVPSVRLKNLLGDQAFYFMQVSAVAPPFLHTMLSPALDCTNEQRASMGLVAAHCLRMLDATFPTPPVGGPAPFLAYWHFRLVGELLAASGTPSSANILQATSKLYEILATVHNFLSPITHYFLVIMVLGMIELLRFPETRDAGVSLIRELLAFKFAKTSWDVVICNQLEKYLNLHVPSAQNPGSASAATEDASGTPTVDGHNSGETQSQTPAPEPLNVQALLVGGYFSWFTEREDGQPLFN</sequence>
<name>A0AAN6V6C2_9PEZI</name>
<dbReference type="PROSITE" id="PS00463">
    <property type="entry name" value="ZN2_CY6_FUNGAL_1"/>
    <property type="match status" value="1"/>
</dbReference>
<feature type="compositionally biased region" description="Basic and acidic residues" evidence="5">
    <location>
        <begin position="36"/>
        <end position="56"/>
    </location>
</feature>
<dbReference type="CDD" id="cd00067">
    <property type="entry name" value="GAL4"/>
    <property type="match status" value="1"/>
</dbReference>
<evidence type="ECO:0000256" key="5">
    <source>
        <dbReference type="SAM" id="MobiDB-lite"/>
    </source>
</evidence>
<comment type="caution">
    <text evidence="7">The sequence shown here is derived from an EMBL/GenBank/DDBJ whole genome shotgun (WGS) entry which is preliminary data.</text>
</comment>
<feature type="region of interest" description="Disordered" evidence="5">
    <location>
        <begin position="309"/>
        <end position="360"/>
    </location>
</feature>
<dbReference type="PANTHER" id="PTHR46910:SF3">
    <property type="entry name" value="HALOTOLERANCE PROTEIN 9-RELATED"/>
    <property type="match status" value="1"/>
</dbReference>
<feature type="compositionally biased region" description="Basic and acidic residues" evidence="5">
    <location>
        <begin position="155"/>
        <end position="169"/>
    </location>
</feature>
<dbReference type="Pfam" id="PF00172">
    <property type="entry name" value="Zn_clus"/>
    <property type="match status" value="1"/>
</dbReference>
<evidence type="ECO:0000256" key="2">
    <source>
        <dbReference type="ARBA" id="ARBA00022723"/>
    </source>
</evidence>
<feature type="region of interest" description="Disordered" evidence="5">
    <location>
        <begin position="389"/>
        <end position="415"/>
    </location>
</feature>
<proteinExistence type="predicted"/>
<dbReference type="GO" id="GO:0003677">
    <property type="term" value="F:DNA binding"/>
    <property type="evidence" value="ECO:0007669"/>
    <property type="project" value="UniProtKB-KW"/>
</dbReference>
<dbReference type="GO" id="GO:0000981">
    <property type="term" value="F:DNA-binding transcription factor activity, RNA polymerase II-specific"/>
    <property type="evidence" value="ECO:0007669"/>
    <property type="project" value="InterPro"/>
</dbReference>
<dbReference type="Proteomes" id="UP001302676">
    <property type="component" value="Unassembled WGS sequence"/>
</dbReference>
<accession>A0AAN6V6C2</accession>
<gene>
    <name evidence="7" type="ORF">C8A04DRAFT_26951</name>
</gene>
<dbReference type="InterPro" id="IPR036864">
    <property type="entry name" value="Zn2-C6_fun-type_DNA-bd_sf"/>
</dbReference>
<keyword evidence="3" id="KW-0238">DNA-binding</keyword>
<comment type="subcellular location">
    <subcellularLocation>
        <location evidence="1">Nucleus</location>
    </subcellularLocation>
</comment>
<feature type="region of interest" description="Disordered" evidence="5">
    <location>
        <begin position="794"/>
        <end position="826"/>
    </location>
</feature>
<dbReference type="InterPro" id="IPR050987">
    <property type="entry name" value="AtrR-like"/>
</dbReference>
<keyword evidence="2" id="KW-0479">Metal-binding</keyword>
<feature type="domain" description="Zn(2)-C6 fungal-type" evidence="6">
    <location>
        <begin position="244"/>
        <end position="278"/>
    </location>
</feature>
<dbReference type="GO" id="GO:0008270">
    <property type="term" value="F:zinc ion binding"/>
    <property type="evidence" value="ECO:0007669"/>
    <property type="project" value="InterPro"/>
</dbReference>
<reference evidence="7" key="2">
    <citation type="submission" date="2023-05" db="EMBL/GenBank/DDBJ databases">
        <authorList>
            <consortium name="Lawrence Berkeley National Laboratory"/>
            <person name="Steindorff A."/>
            <person name="Hensen N."/>
            <person name="Bonometti L."/>
            <person name="Westerberg I."/>
            <person name="Brannstrom I.O."/>
            <person name="Guillou S."/>
            <person name="Cros-Aarteil S."/>
            <person name="Calhoun S."/>
            <person name="Haridas S."/>
            <person name="Kuo A."/>
            <person name="Mondo S."/>
            <person name="Pangilinan J."/>
            <person name="Riley R."/>
            <person name="Labutti K."/>
            <person name="Andreopoulos B."/>
            <person name="Lipzen A."/>
            <person name="Chen C."/>
            <person name="Yanf M."/>
            <person name="Daum C."/>
            <person name="Ng V."/>
            <person name="Clum A."/>
            <person name="Ohm R."/>
            <person name="Martin F."/>
            <person name="Silar P."/>
            <person name="Natvig D."/>
            <person name="Lalanne C."/>
            <person name="Gautier V."/>
            <person name="Ament-Velasquez S.L."/>
            <person name="Kruys A."/>
            <person name="Hutchinson M.I."/>
            <person name="Powell A.J."/>
            <person name="Barry K."/>
            <person name="Miller A.N."/>
            <person name="Grigoriev I.V."/>
            <person name="Debuchy R."/>
            <person name="Gladieux P."/>
            <person name="Thoren M.H."/>
            <person name="Johannesson H."/>
        </authorList>
    </citation>
    <scope>NUCLEOTIDE SEQUENCE</scope>
    <source>
        <strain evidence="7">CBS 141.50</strain>
    </source>
</reference>
<keyword evidence="8" id="KW-1185">Reference proteome</keyword>
<dbReference type="RefSeq" id="XP_062638567.1">
    <property type="nucleotide sequence ID" value="XM_062780113.1"/>
</dbReference>
<feature type="region of interest" description="Disordered" evidence="5">
    <location>
        <begin position="121"/>
        <end position="244"/>
    </location>
</feature>
<dbReference type="CDD" id="cd12148">
    <property type="entry name" value="fungal_TF_MHR"/>
    <property type="match status" value="1"/>
</dbReference>
<feature type="region of interest" description="Disordered" evidence="5">
    <location>
        <begin position="1"/>
        <end position="95"/>
    </location>
</feature>
<feature type="compositionally biased region" description="Low complexity" evidence="5">
    <location>
        <begin position="137"/>
        <end position="154"/>
    </location>
</feature>
<organism evidence="7 8">
    <name type="scientific">Dichotomopilus funicola</name>
    <dbReference type="NCBI Taxonomy" id="1934379"/>
    <lineage>
        <taxon>Eukaryota</taxon>
        <taxon>Fungi</taxon>
        <taxon>Dikarya</taxon>
        <taxon>Ascomycota</taxon>
        <taxon>Pezizomycotina</taxon>
        <taxon>Sordariomycetes</taxon>
        <taxon>Sordariomycetidae</taxon>
        <taxon>Sordariales</taxon>
        <taxon>Chaetomiaceae</taxon>
        <taxon>Dichotomopilus</taxon>
    </lineage>
</organism>
<feature type="compositionally biased region" description="Polar residues" evidence="5">
    <location>
        <begin position="794"/>
        <end position="808"/>
    </location>
</feature>
<dbReference type="Gene3D" id="4.10.240.10">
    <property type="entry name" value="Zn(2)-C6 fungal-type DNA-binding domain"/>
    <property type="match status" value="1"/>
</dbReference>
<dbReference type="GeneID" id="87816726"/>
<dbReference type="SUPFAM" id="SSF57701">
    <property type="entry name" value="Zn2/Cys6 DNA-binding domain"/>
    <property type="match status" value="1"/>
</dbReference>
<dbReference type="InterPro" id="IPR001138">
    <property type="entry name" value="Zn2Cys6_DnaBD"/>
</dbReference>
<keyword evidence="4" id="KW-0539">Nucleus</keyword>
<evidence type="ECO:0000313" key="8">
    <source>
        <dbReference type="Proteomes" id="UP001302676"/>
    </source>
</evidence>
<dbReference type="PANTHER" id="PTHR46910">
    <property type="entry name" value="TRANSCRIPTION FACTOR PDR1"/>
    <property type="match status" value="1"/>
</dbReference>
<dbReference type="SMART" id="SM00066">
    <property type="entry name" value="GAL4"/>
    <property type="match status" value="1"/>
</dbReference>
<evidence type="ECO:0000256" key="3">
    <source>
        <dbReference type="ARBA" id="ARBA00023125"/>
    </source>
</evidence>
<reference evidence="7" key="1">
    <citation type="journal article" date="2023" name="Mol. Phylogenet. Evol.">
        <title>Genome-scale phylogeny and comparative genomics of the fungal order Sordariales.</title>
        <authorList>
            <person name="Hensen N."/>
            <person name="Bonometti L."/>
            <person name="Westerberg I."/>
            <person name="Brannstrom I.O."/>
            <person name="Guillou S."/>
            <person name="Cros-Aarteil S."/>
            <person name="Calhoun S."/>
            <person name="Haridas S."/>
            <person name="Kuo A."/>
            <person name="Mondo S."/>
            <person name="Pangilinan J."/>
            <person name="Riley R."/>
            <person name="LaButti K."/>
            <person name="Andreopoulos B."/>
            <person name="Lipzen A."/>
            <person name="Chen C."/>
            <person name="Yan M."/>
            <person name="Daum C."/>
            <person name="Ng V."/>
            <person name="Clum A."/>
            <person name="Steindorff A."/>
            <person name="Ohm R.A."/>
            <person name="Martin F."/>
            <person name="Silar P."/>
            <person name="Natvig D.O."/>
            <person name="Lalanne C."/>
            <person name="Gautier V."/>
            <person name="Ament-Velasquez S.L."/>
            <person name="Kruys A."/>
            <person name="Hutchinson M.I."/>
            <person name="Powell A.J."/>
            <person name="Barry K."/>
            <person name="Miller A.N."/>
            <person name="Grigoriev I.V."/>
            <person name="Debuchy R."/>
            <person name="Gladieux P."/>
            <person name="Hiltunen Thoren M."/>
            <person name="Johannesson H."/>
        </authorList>
    </citation>
    <scope>NUCLEOTIDE SEQUENCE</scope>
    <source>
        <strain evidence="7">CBS 141.50</strain>
    </source>
</reference>
<evidence type="ECO:0000259" key="6">
    <source>
        <dbReference type="PROSITE" id="PS50048"/>
    </source>
</evidence>
<evidence type="ECO:0000256" key="1">
    <source>
        <dbReference type="ARBA" id="ARBA00004123"/>
    </source>
</evidence>
<evidence type="ECO:0000256" key="4">
    <source>
        <dbReference type="ARBA" id="ARBA00023242"/>
    </source>
</evidence>
<dbReference type="AlphaFoldDB" id="A0AAN6V6C2"/>
<dbReference type="EMBL" id="MU853570">
    <property type="protein sequence ID" value="KAK4145196.1"/>
    <property type="molecule type" value="Genomic_DNA"/>
</dbReference>
<protein>
    <recommendedName>
        <fullName evidence="6">Zn(2)-C6 fungal-type domain-containing protein</fullName>
    </recommendedName>
</protein>
<dbReference type="GO" id="GO:0005634">
    <property type="term" value="C:nucleus"/>
    <property type="evidence" value="ECO:0007669"/>
    <property type="project" value="UniProtKB-SubCell"/>
</dbReference>
<evidence type="ECO:0000313" key="7">
    <source>
        <dbReference type="EMBL" id="KAK4145196.1"/>
    </source>
</evidence>